<feature type="compositionally biased region" description="Acidic residues" evidence="1">
    <location>
        <begin position="139"/>
        <end position="159"/>
    </location>
</feature>
<accession>A0ABQ8CIG7</accession>
<dbReference type="InterPro" id="IPR046431">
    <property type="entry name" value="FAF_dom"/>
</dbReference>
<dbReference type="PANTHER" id="PTHR14456">
    <property type="entry name" value="INOSITOL POLYPHOSPHATE KINASE 1"/>
    <property type="match status" value="1"/>
</dbReference>
<evidence type="ECO:0000313" key="3">
    <source>
        <dbReference type="EMBL" id="KAH0916180.1"/>
    </source>
</evidence>
<proteinExistence type="predicted"/>
<dbReference type="Pfam" id="PF11250">
    <property type="entry name" value="FAF"/>
    <property type="match status" value="1"/>
</dbReference>
<organism evidence="3 4">
    <name type="scientific">Brassica napus</name>
    <name type="common">Rape</name>
    <dbReference type="NCBI Taxonomy" id="3708"/>
    <lineage>
        <taxon>Eukaryota</taxon>
        <taxon>Viridiplantae</taxon>
        <taxon>Streptophyta</taxon>
        <taxon>Embryophyta</taxon>
        <taxon>Tracheophyta</taxon>
        <taxon>Spermatophyta</taxon>
        <taxon>Magnoliopsida</taxon>
        <taxon>eudicotyledons</taxon>
        <taxon>Gunneridae</taxon>
        <taxon>Pentapetalae</taxon>
        <taxon>rosids</taxon>
        <taxon>malvids</taxon>
        <taxon>Brassicales</taxon>
        <taxon>Brassicaceae</taxon>
        <taxon>Brassiceae</taxon>
        <taxon>Brassica</taxon>
    </lineage>
</organism>
<dbReference type="Pfam" id="PF06090">
    <property type="entry name" value="Ins_P5_2-kin"/>
    <property type="match status" value="1"/>
</dbReference>
<dbReference type="PANTHER" id="PTHR14456:SF5">
    <property type="entry name" value="INOSITOL-PENTAKISPHOSPHATE 2-KINASE"/>
    <property type="match status" value="1"/>
</dbReference>
<feature type="domain" description="FAF" evidence="2">
    <location>
        <begin position="61"/>
        <end position="119"/>
    </location>
</feature>
<reference evidence="3 4" key="1">
    <citation type="submission" date="2021-05" db="EMBL/GenBank/DDBJ databases">
        <title>Genome Assembly of Synthetic Allotetraploid Brassica napus Reveals Homoeologous Exchanges between Subgenomes.</title>
        <authorList>
            <person name="Davis J.T."/>
        </authorList>
    </citation>
    <scope>NUCLEOTIDE SEQUENCE [LARGE SCALE GENOMIC DNA]</scope>
    <source>
        <strain evidence="4">cv. Da-Ae</strain>
        <tissue evidence="3">Seedling</tissue>
    </source>
</reference>
<comment type="caution">
    <text evidence="3">The sequence shown here is derived from an EMBL/GenBank/DDBJ whole genome shotgun (WGS) entry which is preliminary data.</text>
</comment>
<sequence>MLSRTSSSSSSAFGDYIGTESCFDILEENDVVSAPTKPSNRYRYGGRRREEREARAAAAREFPPPIPLLAQTENLLPHMPWVLKRVVTSDGRLILREEKVRHHEYFRAHRANGRLTLDLVPLDDDVLDLPQEPSHYQSDEDDHNDDYDEHECDDDDDDVDDHHHEVGDDLDDLADNVDKSVIITASDDDDGVIHNYDEDKCNVHGGIKDGYRKTILEVAAAEETVVESGGMMEIGLEPKDAVDWSYRGEGAVNLVLAYTGSSPSFLGKMMRIQKMPNDGKEDNGNTSGNGLTSHEKVIWGECKELVSCQNKEIVEFLFVKHVMRPLLGHKHVNPGMRLLVAKEFLESVENIVTSQRPSWRADAASVDTHRNSVLLMDDLTLFAHGRVEDKPCLSVEIKPKCGFLPSSSFIAEENVIKKSITRFEMHQVLKLHDNEISEISEYDPLDLFSGSKDRIHKAIRALYATPQNNFRVFLNGSLVFGGLGGGTCKTTSKVEQDFEHLLKDIIKTKDGSRANHFIELVAETVYTSGVLDHLLDVQKLDKYNIEGAVHVYYDLINQPCRVCKELEKSKTSSTSQFSSMHSIPMAEKVNVLKEFLISATAKDCSVMISFRSTDAVHFIDLDMRPLKKMEVYYELDKKIMNTYLEMVKKKEARGERRAQRQCF</sequence>
<gene>
    <name evidence="3" type="ORF">HID58_030626</name>
</gene>
<protein>
    <recommendedName>
        <fullName evidence="2">FAF domain-containing protein</fullName>
    </recommendedName>
</protein>
<keyword evidence="4" id="KW-1185">Reference proteome</keyword>
<name>A0ABQ8CIG7_BRANA</name>
<evidence type="ECO:0000256" key="1">
    <source>
        <dbReference type="SAM" id="MobiDB-lite"/>
    </source>
</evidence>
<dbReference type="Proteomes" id="UP000824890">
    <property type="component" value="Unassembled WGS sequence"/>
</dbReference>
<evidence type="ECO:0000313" key="4">
    <source>
        <dbReference type="Proteomes" id="UP000824890"/>
    </source>
</evidence>
<dbReference type="Gene3D" id="3.30.200.110">
    <property type="entry name" value="Inositol-pentakisphosphate 2-kinase, N-lobe"/>
    <property type="match status" value="1"/>
</dbReference>
<dbReference type="InterPro" id="IPR043001">
    <property type="entry name" value="IP5_2-K_N_lobe"/>
</dbReference>
<feature type="region of interest" description="Disordered" evidence="1">
    <location>
        <begin position="126"/>
        <end position="162"/>
    </location>
</feature>
<dbReference type="InterPro" id="IPR009286">
    <property type="entry name" value="Ins_P5_2-kin"/>
</dbReference>
<evidence type="ECO:0000259" key="2">
    <source>
        <dbReference type="Pfam" id="PF11250"/>
    </source>
</evidence>
<dbReference type="EMBL" id="JAGKQM010000008">
    <property type="protein sequence ID" value="KAH0916180.1"/>
    <property type="molecule type" value="Genomic_DNA"/>
</dbReference>